<organism evidence="2">
    <name type="scientific">bioreactor metagenome</name>
    <dbReference type="NCBI Taxonomy" id="1076179"/>
    <lineage>
        <taxon>unclassified sequences</taxon>
        <taxon>metagenomes</taxon>
        <taxon>ecological metagenomes</taxon>
    </lineage>
</organism>
<gene>
    <name evidence="2" type="ORF">SDC9_130725</name>
</gene>
<proteinExistence type="predicted"/>
<evidence type="ECO:0000313" key="2">
    <source>
        <dbReference type="EMBL" id="MPM83656.1"/>
    </source>
</evidence>
<sequence>MHGGADENAVLLHAGVYPAVLGIPVEQRRVEKSAYGAEHHHGCHGHGHVLGAPLDHGLGGQHGGRAADGSAGSHQHGGALVHAQQFLAYPLRQQKGAGQHQCIDHHAGHADLADVLEGQAQTVEHDAGAQQAGLGEGDAAGALAGDGGIDGVADQQADDDGQRQRAQSVVPDGRKLRGPGGHGSDGARQQQARNHPAGLVHPALRGCGVFQCCSVHRDLSQQARQQV</sequence>
<dbReference type="EMBL" id="VSSQ01032405">
    <property type="protein sequence ID" value="MPM83656.1"/>
    <property type="molecule type" value="Genomic_DNA"/>
</dbReference>
<dbReference type="AlphaFoldDB" id="A0A645D2S0"/>
<feature type="compositionally biased region" description="Gly residues" evidence="1">
    <location>
        <begin position="134"/>
        <end position="150"/>
    </location>
</feature>
<accession>A0A645D2S0</accession>
<name>A0A645D2S0_9ZZZZ</name>
<feature type="region of interest" description="Disordered" evidence="1">
    <location>
        <begin position="57"/>
        <end position="77"/>
    </location>
</feature>
<protein>
    <submittedName>
        <fullName evidence="2">Uncharacterized protein</fullName>
    </submittedName>
</protein>
<feature type="region of interest" description="Disordered" evidence="1">
    <location>
        <begin position="124"/>
        <end position="193"/>
    </location>
</feature>
<evidence type="ECO:0000256" key="1">
    <source>
        <dbReference type="SAM" id="MobiDB-lite"/>
    </source>
</evidence>
<comment type="caution">
    <text evidence="2">The sequence shown here is derived from an EMBL/GenBank/DDBJ whole genome shotgun (WGS) entry which is preliminary data.</text>
</comment>
<reference evidence="2" key="1">
    <citation type="submission" date="2019-08" db="EMBL/GenBank/DDBJ databases">
        <authorList>
            <person name="Kucharzyk K."/>
            <person name="Murdoch R.W."/>
            <person name="Higgins S."/>
            <person name="Loffler F."/>
        </authorList>
    </citation>
    <scope>NUCLEOTIDE SEQUENCE</scope>
</reference>